<dbReference type="NCBIfam" id="NF009154">
    <property type="entry name" value="PRK12497.3-3"/>
    <property type="match status" value="1"/>
</dbReference>
<comment type="similarity">
    <text evidence="1 2">Belongs to the UPF0102 family.</text>
</comment>
<dbReference type="EMBL" id="MHDA01000016">
    <property type="protein sequence ID" value="OGY32521.1"/>
    <property type="molecule type" value="Genomic_DNA"/>
</dbReference>
<dbReference type="AlphaFoldDB" id="A0A1G1WY72"/>
<comment type="caution">
    <text evidence="3">The sequence shown here is derived from an EMBL/GenBank/DDBJ whole genome shotgun (WGS) entry which is preliminary data.</text>
</comment>
<dbReference type="CDD" id="cd20736">
    <property type="entry name" value="PoNe_Nuclease"/>
    <property type="match status" value="1"/>
</dbReference>
<organism evidence="3 4">
    <name type="scientific">Candidatus Woykebacteria bacterium RIFCSPLOWO2_01_FULL_41_12</name>
    <dbReference type="NCBI Taxonomy" id="1802604"/>
    <lineage>
        <taxon>Bacteria</taxon>
        <taxon>Candidatus Woykeibacteriota</taxon>
    </lineage>
</organism>
<dbReference type="HAMAP" id="MF_00048">
    <property type="entry name" value="UPF0102"/>
    <property type="match status" value="1"/>
</dbReference>
<evidence type="ECO:0000313" key="3">
    <source>
        <dbReference type="EMBL" id="OGY32521.1"/>
    </source>
</evidence>
<dbReference type="NCBIfam" id="NF009150">
    <property type="entry name" value="PRK12497.1-3"/>
    <property type="match status" value="1"/>
</dbReference>
<evidence type="ECO:0000256" key="2">
    <source>
        <dbReference type="HAMAP-Rule" id="MF_00048"/>
    </source>
</evidence>
<name>A0A1G1WY72_9BACT</name>
<dbReference type="Pfam" id="PF02021">
    <property type="entry name" value="UPF0102"/>
    <property type="match status" value="1"/>
</dbReference>
<dbReference type="GO" id="GO:0003676">
    <property type="term" value="F:nucleic acid binding"/>
    <property type="evidence" value="ECO:0007669"/>
    <property type="project" value="InterPro"/>
</dbReference>
<sequence length="119" mass="13560">MEKRQVGALGEKIALSLLRSKGYKILKKNFHTRFGEIDIVAQDKETLVFVEVKTRHGRAFGLPEEAVGKRKIRHLEKAGQIFRLNRAGLPEAERIDVVSVELDQNNQVIRKELIKNASQ</sequence>
<dbReference type="InterPro" id="IPR003509">
    <property type="entry name" value="UPF0102_YraN-like"/>
</dbReference>
<dbReference type="Gene3D" id="3.40.1350.10">
    <property type="match status" value="1"/>
</dbReference>
<reference evidence="3 4" key="1">
    <citation type="journal article" date="2016" name="Nat. Commun.">
        <title>Thousands of microbial genomes shed light on interconnected biogeochemical processes in an aquifer system.</title>
        <authorList>
            <person name="Anantharaman K."/>
            <person name="Brown C.T."/>
            <person name="Hug L.A."/>
            <person name="Sharon I."/>
            <person name="Castelle C.J."/>
            <person name="Probst A.J."/>
            <person name="Thomas B.C."/>
            <person name="Singh A."/>
            <person name="Wilkins M.J."/>
            <person name="Karaoz U."/>
            <person name="Brodie E.L."/>
            <person name="Williams K.H."/>
            <person name="Hubbard S.S."/>
            <person name="Banfield J.F."/>
        </authorList>
    </citation>
    <scope>NUCLEOTIDE SEQUENCE [LARGE SCALE GENOMIC DNA]</scope>
</reference>
<dbReference type="PANTHER" id="PTHR34039">
    <property type="entry name" value="UPF0102 PROTEIN YRAN"/>
    <property type="match status" value="1"/>
</dbReference>
<dbReference type="InterPro" id="IPR011856">
    <property type="entry name" value="tRNA_endonuc-like_dom_sf"/>
</dbReference>
<dbReference type="Proteomes" id="UP000179279">
    <property type="component" value="Unassembled WGS sequence"/>
</dbReference>
<dbReference type="InterPro" id="IPR011335">
    <property type="entry name" value="Restrct_endonuc-II-like"/>
</dbReference>
<evidence type="ECO:0000256" key="1">
    <source>
        <dbReference type="ARBA" id="ARBA00006738"/>
    </source>
</evidence>
<protein>
    <recommendedName>
        <fullName evidence="2">UPF0102 protein A3A57_00235</fullName>
    </recommendedName>
</protein>
<gene>
    <name evidence="3" type="ORF">A3A57_00235</name>
</gene>
<proteinExistence type="inferred from homology"/>
<accession>A0A1G1WY72</accession>
<evidence type="ECO:0000313" key="4">
    <source>
        <dbReference type="Proteomes" id="UP000179279"/>
    </source>
</evidence>
<dbReference type="PANTHER" id="PTHR34039:SF1">
    <property type="entry name" value="UPF0102 PROTEIN YRAN"/>
    <property type="match status" value="1"/>
</dbReference>
<dbReference type="SUPFAM" id="SSF52980">
    <property type="entry name" value="Restriction endonuclease-like"/>
    <property type="match status" value="1"/>
</dbReference>